<evidence type="ECO:0000313" key="3">
    <source>
        <dbReference type="Proteomes" id="UP000283269"/>
    </source>
</evidence>
<feature type="compositionally biased region" description="Polar residues" evidence="1">
    <location>
        <begin position="243"/>
        <end position="253"/>
    </location>
</feature>
<dbReference type="Proteomes" id="UP000283269">
    <property type="component" value="Unassembled WGS sequence"/>
</dbReference>
<protein>
    <submittedName>
        <fullName evidence="2">Uncharacterized protein</fullName>
    </submittedName>
</protein>
<proteinExistence type="predicted"/>
<organism evidence="2 3">
    <name type="scientific">Psilocybe cyanescens</name>
    <dbReference type="NCBI Taxonomy" id="93625"/>
    <lineage>
        <taxon>Eukaryota</taxon>
        <taxon>Fungi</taxon>
        <taxon>Dikarya</taxon>
        <taxon>Basidiomycota</taxon>
        <taxon>Agaricomycotina</taxon>
        <taxon>Agaricomycetes</taxon>
        <taxon>Agaricomycetidae</taxon>
        <taxon>Agaricales</taxon>
        <taxon>Agaricineae</taxon>
        <taxon>Strophariaceae</taxon>
        <taxon>Psilocybe</taxon>
    </lineage>
</organism>
<dbReference type="EMBL" id="NHYD01003013">
    <property type="protein sequence ID" value="PPQ83497.1"/>
    <property type="molecule type" value="Genomic_DNA"/>
</dbReference>
<evidence type="ECO:0000313" key="2">
    <source>
        <dbReference type="EMBL" id="PPQ83497.1"/>
    </source>
</evidence>
<feature type="region of interest" description="Disordered" evidence="1">
    <location>
        <begin position="242"/>
        <end position="264"/>
    </location>
</feature>
<feature type="compositionally biased region" description="Polar residues" evidence="1">
    <location>
        <begin position="1"/>
        <end position="17"/>
    </location>
</feature>
<sequence>MISLIESTAAWQESKQQFLRHPSLRRSIKRQAEPKPDKGKKRDRFSRFVPPTFMIQDWTYMHAKDAKPPRRPPRPPSGPVPAVIVTPCTPTMSIHPDSSETPTPAPRVSPLIYSTSADGSTIKAATRDRPVKKQKIIEHDIAELKVELDDDNLFSAPSTSAVRDIPRRSFNIPESLKGIGFGSLQYSSSVLSAVSDMLCEEPSWATDASATGHLVARAASYITSTPAKRRLETLVEEIGLADSPQSDLSSSTRGPHPTDAESDLLPYPDVFDIDMYYGMECNRLSIPRRVPNPSSQNRRSWKGKNRASHAVVAANTVHDSPRSIKRFGYIPDAHSPKKAMSPIHEVKRYRDHYRHPAYTCPPSQAPNTSVDSLGNVKQSPQSPRTSPTAARVLTPLPLGDLTNRASLSLKTPTSSATATRSRKPSATVSFVRNDPQPSPIKERSNMHPPPPIVVISHHRFSSFSLAEESPITGSEGSQELRARLHEACDNFSKSVWTDESYSLEAVSLN</sequence>
<dbReference type="OrthoDB" id="3034393at2759"/>
<feature type="region of interest" description="Disordered" evidence="1">
    <location>
        <begin position="355"/>
        <end position="446"/>
    </location>
</feature>
<dbReference type="InParanoid" id="A0A409WYC6"/>
<feature type="compositionally biased region" description="Polar residues" evidence="1">
    <location>
        <begin position="361"/>
        <end position="388"/>
    </location>
</feature>
<reference evidence="2 3" key="1">
    <citation type="journal article" date="2018" name="Evol. Lett.">
        <title>Horizontal gene cluster transfer increased hallucinogenic mushroom diversity.</title>
        <authorList>
            <person name="Reynolds H.T."/>
            <person name="Vijayakumar V."/>
            <person name="Gluck-Thaler E."/>
            <person name="Korotkin H.B."/>
            <person name="Matheny P.B."/>
            <person name="Slot J.C."/>
        </authorList>
    </citation>
    <scope>NUCLEOTIDE SEQUENCE [LARGE SCALE GENOMIC DNA]</scope>
    <source>
        <strain evidence="2 3">2631</strain>
    </source>
</reference>
<name>A0A409WYC6_PSICY</name>
<evidence type="ECO:0000256" key="1">
    <source>
        <dbReference type="SAM" id="MobiDB-lite"/>
    </source>
</evidence>
<comment type="caution">
    <text evidence="2">The sequence shown here is derived from an EMBL/GenBank/DDBJ whole genome shotgun (WGS) entry which is preliminary data.</text>
</comment>
<accession>A0A409WYC6</accession>
<feature type="compositionally biased region" description="Low complexity" evidence="1">
    <location>
        <begin position="410"/>
        <end position="427"/>
    </location>
</feature>
<dbReference type="AlphaFoldDB" id="A0A409WYC6"/>
<feature type="region of interest" description="Disordered" evidence="1">
    <location>
        <begin position="1"/>
        <end position="46"/>
    </location>
</feature>
<gene>
    <name evidence="2" type="ORF">CVT25_006988</name>
</gene>
<keyword evidence="3" id="KW-1185">Reference proteome</keyword>
<feature type="region of interest" description="Disordered" evidence="1">
    <location>
        <begin position="64"/>
        <end position="106"/>
    </location>
</feature>
<feature type="region of interest" description="Disordered" evidence="1">
    <location>
        <begin position="288"/>
        <end position="308"/>
    </location>
</feature>